<feature type="compositionally biased region" description="Basic residues" evidence="1">
    <location>
        <begin position="11"/>
        <end position="21"/>
    </location>
</feature>
<dbReference type="OrthoDB" id="3564274at2759"/>
<dbReference type="Proteomes" id="UP000664132">
    <property type="component" value="Unassembled WGS sequence"/>
</dbReference>
<proteinExistence type="predicted"/>
<comment type="caution">
    <text evidence="2">The sequence shown here is derived from an EMBL/GenBank/DDBJ whole genome shotgun (WGS) entry which is preliminary data.</text>
</comment>
<sequence length="308" mass="32497">MSDGRNCRAGSRCHARGRRSHGCGECLEESGRGGIDGYGRRGLGSRGGMKVGWGRQGAVRLDDPPLRHARDEMDDGLGSLGALGRMGGLGGQGGIDPFGRRGGMDTFGGLNGMGGLGGIGGLGGMGGRDYPSGPTMARNPLGSPRSPMFNGQPPFAENAMLGLHQRNLFHSEAGMGSPLQDRFMGARQGLMDPLGIGMRSTSLRSGGSFDMRAMDRPRMSYAPLQGSPFQLQNQHPNYRPPYVEDYEGSEMEAELAAHQAAMQMQMMHGRGGGNPFFFDGQYEDGYGGMALMMSEGSGSPMPGMGGIH</sequence>
<evidence type="ECO:0000256" key="1">
    <source>
        <dbReference type="SAM" id="MobiDB-lite"/>
    </source>
</evidence>
<evidence type="ECO:0000313" key="3">
    <source>
        <dbReference type="Proteomes" id="UP000664132"/>
    </source>
</evidence>
<name>A0A8H8BRV8_9HELO</name>
<organism evidence="2 3">
    <name type="scientific">Cadophora malorum</name>
    <dbReference type="NCBI Taxonomy" id="108018"/>
    <lineage>
        <taxon>Eukaryota</taxon>
        <taxon>Fungi</taxon>
        <taxon>Dikarya</taxon>
        <taxon>Ascomycota</taxon>
        <taxon>Pezizomycotina</taxon>
        <taxon>Leotiomycetes</taxon>
        <taxon>Helotiales</taxon>
        <taxon>Ploettnerulaceae</taxon>
        <taxon>Cadophora</taxon>
    </lineage>
</organism>
<dbReference type="AlphaFoldDB" id="A0A8H8BRV8"/>
<reference evidence="2" key="1">
    <citation type="submission" date="2021-02" db="EMBL/GenBank/DDBJ databases">
        <title>Genome sequence Cadophora malorum strain M34.</title>
        <authorList>
            <person name="Stefanovic E."/>
            <person name="Vu D."/>
            <person name="Scully C."/>
            <person name="Dijksterhuis J."/>
            <person name="Roader J."/>
            <person name="Houbraken J."/>
        </authorList>
    </citation>
    <scope>NUCLEOTIDE SEQUENCE</scope>
    <source>
        <strain evidence="2">M34</strain>
    </source>
</reference>
<keyword evidence="3" id="KW-1185">Reference proteome</keyword>
<feature type="region of interest" description="Disordered" evidence="1">
    <location>
        <begin position="1"/>
        <end position="25"/>
    </location>
</feature>
<dbReference type="EMBL" id="JAFJYH010000056">
    <property type="protein sequence ID" value="KAG4422019.1"/>
    <property type="molecule type" value="Genomic_DNA"/>
</dbReference>
<evidence type="ECO:0000313" key="2">
    <source>
        <dbReference type="EMBL" id="KAG4422019.1"/>
    </source>
</evidence>
<protein>
    <submittedName>
        <fullName evidence="2">Uncharacterized protein</fullName>
    </submittedName>
</protein>
<accession>A0A8H8BRV8</accession>
<gene>
    <name evidence="2" type="ORF">IFR04_004878</name>
</gene>